<proteinExistence type="predicted"/>
<dbReference type="STRING" id="1089455.MOPEL_029_00990"/>
<protein>
    <submittedName>
        <fullName evidence="4">Uncharacterized protein</fullName>
    </submittedName>
</protein>
<sequence length="245" mass="26672">MKADPASQLRLLDLQEDDTREAQIAHRLATLPENAEVDAVTGELAALDAELDRARAEAEQVRREVAAAEAEVTQVRERATRNRARLDAGQGSAKDLQALTQDLDSLARRQDELEEVELEVMERAEEADGRVTALETDREPIVAHLTAAREAAATVTAVLDAERAQIAARRADLAAGVPEDLLALYEKIRGLSGTGAAPLRRRQCEGCHLELGPSDLARVAKAAEDDVVRCEECRRILVRTTESGL</sequence>
<feature type="coiled-coil region" evidence="1">
    <location>
        <begin position="37"/>
        <end position="126"/>
    </location>
</feature>
<name>H5UQ13_9MICO</name>
<dbReference type="InterPro" id="IPR056003">
    <property type="entry name" value="CT398_CC_hairpin"/>
</dbReference>
<accession>H5UQ13</accession>
<reference evidence="4 5" key="1">
    <citation type="submission" date="2012-02" db="EMBL/GenBank/DDBJ databases">
        <title>Whole genome shotgun sequence of Mobilicoccus pelagius NBRC 104925.</title>
        <authorList>
            <person name="Yoshida Y."/>
            <person name="Hosoyama A."/>
            <person name="Tsuchikane K."/>
            <person name="Katsumata H."/>
            <person name="Yamazaki S."/>
            <person name="Fujita N."/>
        </authorList>
    </citation>
    <scope>NUCLEOTIDE SEQUENCE [LARGE SCALE GENOMIC DNA]</scope>
    <source>
        <strain evidence="4 5">NBRC 104925</strain>
    </source>
</reference>
<evidence type="ECO:0000259" key="3">
    <source>
        <dbReference type="Pfam" id="PF24481"/>
    </source>
</evidence>
<feature type="domain" description="CT398-like coiled coil hairpin" evidence="3">
    <location>
        <begin position="14"/>
        <end position="191"/>
    </location>
</feature>
<dbReference type="PANTHER" id="PTHR39082">
    <property type="entry name" value="PHOSPHOLIPASE C-BETA-2-RELATED"/>
    <property type="match status" value="1"/>
</dbReference>
<evidence type="ECO:0000256" key="1">
    <source>
        <dbReference type="SAM" id="Coils"/>
    </source>
</evidence>
<dbReference type="Proteomes" id="UP000004367">
    <property type="component" value="Unassembled WGS sequence"/>
</dbReference>
<evidence type="ECO:0000313" key="4">
    <source>
        <dbReference type="EMBL" id="GAB47818.1"/>
    </source>
</evidence>
<keyword evidence="1" id="KW-0175">Coiled coil</keyword>
<dbReference type="Pfam" id="PF24481">
    <property type="entry name" value="CT398_CC"/>
    <property type="match status" value="1"/>
</dbReference>
<evidence type="ECO:0000313" key="5">
    <source>
        <dbReference type="Proteomes" id="UP000004367"/>
    </source>
</evidence>
<gene>
    <name evidence="4" type="ORF">MOPEL_029_00990</name>
</gene>
<organism evidence="4 5">
    <name type="scientific">Mobilicoccus pelagius NBRC 104925</name>
    <dbReference type="NCBI Taxonomy" id="1089455"/>
    <lineage>
        <taxon>Bacteria</taxon>
        <taxon>Bacillati</taxon>
        <taxon>Actinomycetota</taxon>
        <taxon>Actinomycetes</taxon>
        <taxon>Micrococcales</taxon>
        <taxon>Dermatophilaceae</taxon>
        <taxon>Mobilicoccus</taxon>
    </lineage>
</organism>
<dbReference type="OrthoDB" id="9784388at2"/>
<dbReference type="EMBL" id="BAFE01000027">
    <property type="protein sequence ID" value="GAB47818.1"/>
    <property type="molecule type" value="Genomic_DNA"/>
</dbReference>
<comment type="caution">
    <text evidence="4">The sequence shown here is derived from an EMBL/GenBank/DDBJ whole genome shotgun (WGS) entry which is preliminary data.</text>
</comment>
<dbReference type="InterPro" id="IPR052376">
    <property type="entry name" value="Oxidative_Scav/Glycosyltrans"/>
</dbReference>
<dbReference type="AlphaFoldDB" id="H5UQ13"/>
<feature type="domain" description="C4-type zinc ribbon" evidence="2">
    <location>
        <begin position="204"/>
        <end position="237"/>
    </location>
</feature>
<evidence type="ECO:0000259" key="2">
    <source>
        <dbReference type="Pfam" id="PF02591"/>
    </source>
</evidence>
<dbReference type="Gene3D" id="1.10.287.1490">
    <property type="match status" value="1"/>
</dbReference>
<keyword evidence="5" id="KW-1185">Reference proteome</keyword>
<dbReference type="RefSeq" id="WP_009481716.1">
    <property type="nucleotide sequence ID" value="NZ_BAFE01000027.1"/>
</dbReference>
<dbReference type="PANTHER" id="PTHR39082:SF1">
    <property type="entry name" value="SCAVENGER RECEPTOR CLASS A MEMBER 3"/>
    <property type="match status" value="1"/>
</dbReference>
<dbReference type="eggNOG" id="COG1579">
    <property type="taxonomic scope" value="Bacteria"/>
</dbReference>
<dbReference type="Pfam" id="PF02591">
    <property type="entry name" value="Zn_ribbon_9"/>
    <property type="match status" value="1"/>
</dbReference>
<dbReference type="InterPro" id="IPR003743">
    <property type="entry name" value="Zf-RING_7"/>
</dbReference>